<dbReference type="Proteomes" id="UP000295184">
    <property type="component" value="Unassembled WGS sequence"/>
</dbReference>
<dbReference type="OrthoDB" id="1846526at2"/>
<dbReference type="GeneID" id="97380228"/>
<evidence type="ECO:0000313" key="1">
    <source>
        <dbReference type="EMBL" id="TCL58662.1"/>
    </source>
</evidence>
<reference evidence="1 2" key="1">
    <citation type="submission" date="2019-03" db="EMBL/GenBank/DDBJ databases">
        <title>Genomic Encyclopedia of Type Strains, Phase IV (KMG-IV): sequencing the most valuable type-strain genomes for metagenomic binning, comparative biology and taxonomic classification.</title>
        <authorList>
            <person name="Goeker M."/>
        </authorList>
    </citation>
    <scope>NUCLEOTIDE SEQUENCE [LARGE SCALE GENOMIC DNA]</scope>
    <source>
        <strain evidence="1 2">DSM 100451</strain>
    </source>
</reference>
<comment type="caution">
    <text evidence="1">The sequence shown here is derived from an EMBL/GenBank/DDBJ whole genome shotgun (WGS) entry which is preliminary data.</text>
</comment>
<protein>
    <submittedName>
        <fullName evidence="1">Uncharacterized protein</fullName>
    </submittedName>
</protein>
<dbReference type="EMBL" id="SLUM01000007">
    <property type="protein sequence ID" value="TCL58662.1"/>
    <property type="molecule type" value="Genomic_DNA"/>
</dbReference>
<proteinExistence type="predicted"/>
<dbReference type="AlphaFoldDB" id="A0A4R1R070"/>
<accession>A0A4R1R070</accession>
<dbReference type="RefSeq" id="WP_058962901.1">
    <property type="nucleotide sequence ID" value="NZ_CABKVM010000012.1"/>
</dbReference>
<dbReference type="STRING" id="1650663.GCA_001486665_00373"/>
<name>A0A4R1R070_9FIRM</name>
<gene>
    <name evidence="1" type="ORF">EDD77_10715</name>
</gene>
<sequence length="161" mass="17712">MELPIFTPLSSETAALLPVWDNAVAQAQDLEGSLSFSCPVVASQNGATLLLGLAQERTAAGRALVRALWFDQPVTLWLPGKTDWLQLTARAWKCHITGPVFRELLEQARRRDPAADLAVVWELLPTAQSSSSQPPQPVDCPLLREAEIHLELLRPAEVDEQ</sequence>
<organism evidence="1 2">
    <name type="scientific">Allofournierella massiliensis</name>
    <dbReference type="NCBI Taxonomy" id="1650663"/>
    <lineage>
        <taxon>Bacteria</taxon>
        <taxon>Bacillati</taxon>
        <taxon>Bacillota</taxon>
        <taxon>Clostridia</taxon>
        <taxon>Eubacteriales</taxon>
        <taxon>Oscillospiraceae</taxon>
        <taxon>Allofournierella</taxon>
    </lineage>
</organism>
<evidence type="ECO:0000313" key="2">
    <source>
        <dbReference type="Proteomes" id="UP000295184"/>
    </source>
</evidence>